<keyword evidence="3" id="KW-1185">Reference proteome</keyword>
<dbReference type="OMA" id="YDIAYLM"/>
<gene>
    <name evidence="1" type="ORF">GLYMA_09G209800</name>
</gene>
<dbReference type="GO" id="GO:0004535">
    <property type="term" value="F:poly(A)-specific ribonuclease activity"/>
    <property type="evidence" value="ECO:0000318"/>
    <property type="project" value="GO_Central"/>
</dbReference>
<name>A0A0R0IH89_SOYBN</name>
<dbReference type="GO" id="GO:0000288">
    <property type="term" value="P:nuclear-transcribed mRNA catabolic process, deadenylation-dependent decay"/>
    <property type="evidence" value="ECO:0000318"/>
    <property type="project" value="GO_Central"/>
</dbReference>
<reference evidence="2" key="2">
    <citation type="submission" date="2018-02" db="UniProtKB">
        <authorList>
            <consortium name="EnsemblPlants"/>
        </authorList>
    </citation>
    <scope>IDENTIFICATION</scope>
    <source>
        <strain evidence="2">Williams 82</strain>
    </source>
</reference>
<dbReference type="Gene3D" id="3.30.420.10">
    <property type="entry name" value="Ribonuclease H-like superfamily/Ribonuclease H"/>
    <property type="match status" value="1"/>
</dbReference>
<dbReference type="GO" id="GO:0003676">
    <property type="term" value="F:nucleic acid binding"/>
    <property type="evidence" value="ECO:0007669"/>
    <property type="project" value="InterPro"/>
</dbReference>
<dbReference type="InterPro" id="IPR039637">
    <property type="entry name" value="CNOT7/CNOT8/Pop2"/>
</dbReference>
<reference evidence="1" key="3">
    <citation type="submission" date="2018-07" db="EMBL/GenBank/DDBJ databases">
        <title>WGS assembly of Glycine max.</title>
        <authorList>
            <person name="Schmutz J."/>
            <person name="Cannon S."/>
            <person name="Schlueter J."/>
            <person name="Ma J."/>
            <person name="Mitros T."/>
            <person name="Nelson W."/>
            <person name="Hyten D."/>
            <person name="Song Q."/>
            <person name="Thelen J."/>
            <person name="Cheng J."/>
            <person name="Xu D."/>
            <person name="Hellsten U."/>
            <person name="May G."/>
            <person name="Yu Y."/>
            <person name="Sakurai T."/>
            <person name="Umezawa T."/>
            <person name="Bhattacharyya M."/>
            <person name="Sandhu D."/>
            <person name="Valliyodan B."/>
            <person name="Lindquist E."/>
            <person name="Peto M."/>
            <person name="Grant D."/>
            <person name="Shu S."/>
            <person name="Goodstein D."/>
            <person name="Barry K."/>
            <person name="Futrell-Griggs M."/>
            <person name="Abernathy B."/>
            <person name="Du J."/>
            <person name="Tian Z."/>
            <person name="Zhu L."/>
            <person name="Gill N."/>
            <person name="Joshi T."/>
            <person name="Libault M."/>
            <person name="Sethuraman A."/>
            <person name="Zhang X."/>
            <person name="Shinozaki K."/>
            <person name="Nguyen H."/>
            <person name="Wing R."/>
            <person name="Cregan P."/>
            <person name="Specht J."/>
            <person name="Grimwood J."/>
            <person name="Rokhsar D."/>
            <person name="Stacey G."/>
            <person name="Shoemaker R."/>
            <person name="Jackson S."/>
        </authorList>
    </citation>
    <scope>NUCLEOTIDE SEQUENCE</scope>
    <source>
        <tissue evidence="1">Callus</tissue>
    </source>
</reference>
<dbReference type="PANTHER" id="PTHR10797">
    <property type="entry name" value="CCR4-NOT TRANSCRIPTION COMPLEX SUBUNIT"/>
    <property type="match status" value="1"/>
</dbReference>
<dbReference type="AlphaFoldDB" id="A0A0R0IH89"/>
<evidence type="ECO:0000313" key="2">
    <source>
        <dbReference type="EnsemblPlants" id="KRH39619"/>
    </source>
</evidence>
<dbReference type="Proteomes" id="UP000008827">
    <property type="component" value="Chromosome 9"/>
</dbReference>
<evidence type="ECO:0000313" key="1">
    <source>
        <dbReference type="EMBL" id="KRH39619.1"/>
    </source>
</evidence>
<reference evidence="1 2" key="1">
    <citation type="journal article" date="2010" name="Nature">
        <title>Genome sequence of the palaeopolyploid soybean.</title>
        <authorList>
            <person name="Schmutz J."/>
            <person name="Cannon S.B."/>
            <person name="Schlueter J."/>
            <person name="Ma J."/>
            <person name="Mitros T."/>
            <person name="Nelson W."/>
            <person name="Hyten D.L."/>
            <person name="Song Q."/>
            <person name="Thelen J.J."/>
            <person name="Cheng J."/>
            <person name="Xu D."/>
            <person name="Hellsten U."/>
            <person name="May G.D."/>
            <person name="Yu Y."/>
            <person name="Sakurai T."/>
            <person name="Umezawa T."/>
            <person name="Bhattacharyya M.K."/>
            <person name="Sandhu D."/>
            <person name="Valliyodan B."/>
            <person name="Lindquist E."/>
            <person name="Peto M."/>
            <person name="Grant D."/>
            <person name="Shu S."/>
            <person name="Goodstein D."/>
            <person name="Barry K."/>
            <person name="Futrell-Griggs M."/>
            <person name="Abernathy B."/>
            <person name="Du J."/>
            <person name="Tian Z."/>
            <person name="Zhu L."/>
            <person name="Gill N."/>
            <person name="Joshi T."/>
            <person name="Libault M."/>
            <person name="Sethuraman A."/>
            <person name="Zhang X.-C."/>
            <person name="Shinozaki K."/>
            <person name="Nguyen H.T."/>
            <person name="Wing R.A."/>
            <person name="Cregan P."/>
            <person name="Specht J."/>
            <person name="Grimwood J."/>
            <person name="Rokhsar D."/>
            <person name="Stacey G."/>
            <person name="Shoemaker R.C."/>
            <person name="Jackson S.A."/>
        </authorList>
    </citation>
    <scope>NUCLEOTIDE SEQUENCE</scope>
    <source>
        <strain evidence="2">cv. Williams 82</strain>
        <tissue evidence="1">Callus</tissue>
    </source>
</reference>
<dbReference type="SUPFAM" id="SSF53098">
    <property type="entry name" value="Ribonuclease H-like"/>
    <property type="match status" value="1"/>
</dbReference>
<dbReference type="EnsemblPlants" id="KRH39619">
    <property type="protein sequence ID" value="KRH39619"/>
    <property type="gene ID" value="GLYMA_09G209800"/>
</dbReference>
<dbReference type="Gramene" id="KRH39619">
    <property type="protein sequence ID" value="KRH39619"/>
    <property type="gene ID" value="GLYMA_09G209800"/>
</dbReference>
<proteinExistence type="predicted"/>
<organism evidence="1">
    <name type="scientific">Glycine max</name>
    <name type="common">Soybean</name>
    <name type="synonym">Glycine hispida</name>
    <dbReference type="NCBI Taxonomy" id="3847"/>
    <lineage>
        <taxon>Eukaryota</taxon>
        <taxon>Viridiplantae</taxon>
        <taxon>Streptophyta</taxon>
        <taxon>Embryophyta</taxon>
        <taxon>Tracheophyta</taxon>
        <taxon>Spermatophyta</taxon>
        <taxon>Magnoliopsida</taxon>
        <taxon>eudicotyledons</taxon>
        <taxon>Gunneridae</taxon>
        <taxon>Pentapetalae</taxon>
        <taxon>rosids</taxon>
        <taxon>fabids</taxon>
        <taxon>Fabales</taxon>
        <taxon>Fabaceae</taxon>
        <taxon>Papilionoideae</taxon>
        <taxon>50 kb inversion clade</taxon>
        <taxon>NPAAA clade</taxon>
        <taxon>indigoferoid/millettioid clade</taxon>
        <taxon>Phaseoleae</taxon>
        <taxon>Glycine</taxon>
        <taxon>Glycine subgen. Soja</taxon>
    </lineage>
</organism>
<accession>A0A0R0IH89</accession>
<dbReference type="InterPro" id="IPR036397">
    <property type="entry name" value="RNaseH_sf"/>
</dbReference>
<dbReference type="EMBL" id="CM000842">
    <property type="protein sequence ID" value="KRH39619.1"/>
    <property type="molecule type" value="Genomic_DNA"/>
</dbReference>
<dbReference type="GO" id="GO:0000932">
    <property type="term" value="C:P-body"/>
    <property type="evidence" value="ECO:0000318"/>
    <property type="project" value="GO_Central"/>
</dbReference>
<dbReference type="STRING" id="3847.A0A0R0IH89"/>
<dbReference type="SMR" id="A0A0R0IH89"/>
<sequence>MDRFHLIQIGLTLSDNAGNLPILGNSNAFIWEFNFRDFNVTRDAHAHDSVELLRRQGIDFEKNRDFGIDSFWFAELMMSSVTFHSAYDFRYLVKLLTHRALPEELREFLCLVRVFFGDKVFDVKHLMRFCSNLHGGLDRVCQSH</sequence>
<dbReference type="InterPro" id="IPR012337">
    <property type="entry name" value="RNaseH-like_sf"/>
</dbReference>
<protein>
    <submittedName>
        <fullName evidence="1 2">Uncharacterized protein</fullName>
    </submittedName>
</protein>
<dbReference type="InParanoid" id="A0A0R0IH89"/>
<dbReference type="GO" id="GO:0030015">
    <property type="term" value="C:CCR4-NOT core complex"/>
    <property type="evidence" value="ECO:0000318"/>
    <property type="project" value="GO_Central"/>
</dbReference>
<evidence type="ECO:0000313" key="3">
    <source>
        <dbReference type="Proteomes" id="UP000008827"/>
    </source>
</evidence>